<evidence type="ECO:0000256" key="1">
    <source>
        <dbReference type="SAM" id="MobiDB-lite"/>
    </source>
</evidence>
<gene>
    <name evidence="2" type="ORF">CCAP1982_LOCUS13015</name>
</gene>
<dbReference type="AlphaFoldDB" id="A0A811V0J7"/>
<dbReference type="Proteomes" id="UP000606786">
    <property type="component" value="Unassembled WGS sequence"/>
</dbReference>
<feature type="compositionally biased region" description="Basic and acidic residues" evidence="1">
    <location>
        <begin position="11"/>
        <end position="32"/>
    </location>
</feature>
<dbReference type="EMBL" id="CAJHJT010000034">
    <property type="protein sequence ID" value="CAD7004620.1"/>
    <property type="molecule type" value="Genomic_DNA"/>
</dbReference>
<proteinExistence type="predicted"/>
<keyword evidence="3" id="KW-1185">Reference proteome</keyword>
<feature type="region of interest" description="Disordered" evidence="1">
    <location>
        <begin position="1"/>
        <end position="36"/>
    </location>
</feature>
<evidence type="ECO:0000313" key="3">
    <source>
        <dbReference type="Proteomes" id="UP000606786"/>
    </source>
</evidence>
<comment type="caution">
    <text evidence="2">The sequence shown here is derived from an EMBL/GenBank/DDBJ whole genome shotgun (WGS) entry which is preliminary data.</text>
</comment>
<reference evidence="2" key="1">
    <citation type="submission" date="2020-11" db="EMBL/GenBank/DDBJ databases">
        <authorList>
            <person name="Whitehead M."/>
        </authorList>
    </citation>
    <scope>NUCLEOTIDE SEQUENCE</scope>
    <source>
        <strain evidence="2">EGII</strain>
    </source>
</reference>
<sequence>MNAIQSARNQTELHDPKAEKLMRRWRKDERKPSAASEADIERFSITPSHFVHMYVLCAYKWVKIKIPNEMRYSYALWYAKS</sequence>
<accession>A0A811V0J7</accession>
<feature type="compositionally biased region" description="Polar residues" evidence="1">
    <location>
        <begin position="1"/>
        <end position="10"/>
    </location>
</feature>
<organism evidence="2 3">
    <name type="scientific">Ceratitis capitata</name>
    <name type="common">Mediterranean fruit fly</name>
    <name type="synonym">Tephritis capitata</name>
    <dbReference type="NCBI Taxonomy" id="7213"/>
    <lineage>
        <taxon>Eukaryota</taxon>
        <taxon>Metazoa</taxon>
        <taxon>Ecdysozoa</taxon>
        <taxon>Arthropoda</taxon>
        <taxon>Hexapoda</taxon>
        <taxon>Insecta</taxon>
        <taxon>Pterygota</taxon>
        <taxon>Neoptera</taxon>
        <taxon>Endopterygota</taxon>
        <taxon>Diptera</taxon>
        <taxon>Brachycera</taxon>
        <taxon>Muscomorpha</taxon>
        <taxon>Tephritoidea</taxon>
        <taxon>Tephritidae</taxon>
        <taxon>Ceratitis</taxon>
        <taxon>Ceratitis</taxon>
    </lineage>
</organism>
<evidence type="ECO:0000313" key="2">
    <source>
        <dbReference type="EMBL" id="CAD7004620.1"/>
    </source>
</evidence>
<name>A0A811V0J7_CERCA</name>
<protein>
    <submittedName>
        <fullName evidence="2">(Mediterranean fruit fly) hypothetical protein</fullName>
    </submittedName>
</protein>